<keyword evidence="3 4" id="KW-0620">Polyamine biosynthesis</keyword>
<dbReference type="InterPro" id="IPR001045">
    <property type="entry name" value="Spermi_synthase"/>
</dbReference>
<evidence type="ECO:0000259" key="7">
    <source>
        <dbReference type="PROSITE" id="PS51006"/>
    </source>
</evidence>
<feature type="transmembrane region" description="Helical" evidence="5">
    <location>
        <begin position="73"/>
        <end position="94"/>
    </location>
</feature>
<accession>A0A7V3ZU47</accession>
<dbReference type="PROSITE" id="PS51006">
    <property type="entry name" value="PABS_2"/>
    <property type="match status" value="1"/>
</dbReference>
<evidence type="ECO:0000256" key="1">
    <source>
        <dbReference type="ARBA" id="ARBA00007867"/>
    </source>
</evidence>
<evidence type="ECO:0000256" key="3">
    <source>
        <dbReference type="ARBA" id="ARBA00023115"/>
    </source>
</evidence>
<proteinExistence type="inferred from homology"/>
<dbReference type="SUPFAM" id="SSF53335">
    <property type="entry name" value="S-adenosyl-L-methionine-dependent methyltransferases"/>
    <property type="match status" value="1"/>
</dbReference>
<comment type="similarity">
    <text evidence="1">Belongs to the spermidine/spermine synthase family.</text>
</comment>
<dbReference type="Gene3D" id="3.40.50.150">
    <property type="entry name" value="Vaccinia Virus protein VP39"/>
    <property type="match status" value="1"/>
</dbReference>
<keyword evidence="5" id="KW-0812">Transmembrane</keyword>
<feature type="transmembrane region" description="Helical" evidence="5">
    <location>
        <begin position="114"/>
        <end position="139"/>
    </location>
</feature>
<feature type="transmembrane region" description="Helical" evidence="5">
    <location>
        <begin position="209"/>
        <end position="229"/>
    </location>
</feature>
<dbReference type="GO" id="GO:0005829">
    <property type="term" value="C:cytosol"/>
    <property type="evidence" value="ECO:0007669"/>
    <property type="project" value="TreeGrafter"/>
</dbReference>
<feature type="transmembrane region" description="Helical" evidence="5">
    <location>
        <begin position="184"/>
        <end position="204"/>
    </location>
</feature>
<dbReference type="PANTHER" id="PTHR11558">
    <property type="entry name" value="SPERMIDINE/SPERMINE SYNTHASE"/>
    <property type="match status" value="1"/>
</dbReference>
<feature type="domain" description="Major facilitator superfamily (MFS) profile" evidence="6">
    <location>
        <begin position="1"/>
        <end position="210"/>
    </location>
</feature>
<dbReference type="GO" id="GO:0004766">
    <property type="term" value="F:spermidine synthase activity"/>
    <property type="evidence" value="ECO:0007669"/>
    <property type="project" value="TreeGrafter"/>
</dbReference>
<feature type="domain" description="PABS" evidence="7">
    <location>
        <begin position="296"/>
        <end position="462"/>
    </location>
</feature>
<dbReference type="EMBL" id="DTDR01000017">
    <property type="protein sequence ID" value="HGK63072.1"/>
    <property type="molecule type" value="Genomic_DNA"/>
</dbReference>
<evidence type="ECO:0000256" key="2">
    <source>
        <dbReference type="ARBA" id="ARBA00022679"/>
    </source>
</evidence>
<feature type="transmembrane region" description="Helical" evidence="5">
    <location>
        <begin position="160"/>
        <end position="178"/>
    </location>
</feature>
<dbReference type="AlphaFoldDB" id="A0A7V3ZU47"/>
<dbReference type="CDD" id="cd02440">
    <property type="entry name" value="AdoMet_MTases"/>
    <property type="match status" value="1"/>
</dbReference>
<evidence type="ECO:0008006" key="9">
    <source>
        <dbReference type="Google" id="ProtNLM"/>
    </source>
</evidence>
<organism evidence="8">
    <name type="scientific">candidate division WOR-3 bacterium</name>
    <dbReference type="NCBI Taxonomy" id="2052148"/>
    <lineage>
        <taxon>Bacteria</taxon>
        <taxon>Bacteria division WOR-3</taxon>
    </lineage>
</organism>
<comment type="caution">
    <text evidence="8">The sequence shown here is derived from an EMBL/GenBank/DDBJ whole genome shotgun (WGS) entry which is preliminary data.</text>
</comment>
<evidence type="ECO:0000313" key="8">
    <source>
        <dbReference type="EMBL" id="HGK63072.1"/>
    </source>
</evidence>
<dbReference type="PROSITE" id="PS50850">
    <property type="entry name" value="MFS"/>
    <property type="match status" value="1"/>
</dbReference>
<dbReference type="PANTHER" id="PTHR11558:SF11">
    <property type="entry name" value="SPERMIDINE SYNTHASE"/>
    <property type="match status" value="1"/>
</dbReference>
<evidence type="ECO:0000256" key="5">
    <source>
        <dbReference type="SAM" id="Phobius"/>
    </source>
</evidence>
<name>A0A7V3ZU47_UNCW3</name>
<gene>
    <name evidence="8" type="ORF">ENU74_00505</name>
</gene>
<keyword evidence="5" id="KW-1133">Transmembrane helix</keyword>
<evidence type="ECO:0000256" key="4">
    <source>
        <dbReference type="PROSITE-ProRule" id="PRU00354"/>
    </source>
</evidence>
<protein>
    <recommendedName>
        <fullName evidence="9">Spermidine synthase</fullName>
    </recommendedName>
</protein>
<keyword evidence="5" id="KW-0472">Membrane</keyword>
<feature type="transmembrane region" description="Helical" evidence="5">
    <location>
        <begin position="9"/>
        <end position="29"/>
    </location>
</feature>
<dbReference type="GO" id="GO:0022857">
    <property type="term" value="F:transmembrane transporter activity"/>
    <property type="evidence" value="ECO:0007669"/>
    <property type="project" value="InterPro"/>
</dbReference>
<evidence type="ECO:0000259" key="6">
    <source>
        <dbReference type="PROSITE" id="PS50850"/>
    </source>
</evidence>
<dbReference type="InterPro" id="IPR020846">
    <property type="entry name" value="MFS_dom"/>
</dbReference>
<dbReference type="InterPro" id="IPR030374">
    <property type="entry name" value="PABS"/>
</dbReference>
<feature type="transmembrane region" description="Helical" evidence="5">
    <location>
        <begin position="41"/>
        <end position="61"/>
    </location>
</feature>
<dbReference type="Pfam" id="PF01564">
    <property type="entry name" value="Spermine_synth"/>
    <property type="match status" value="1"/>
</dbReference>
<sequence length="620" mass="70574">MNKNNLRYLIYFGFFLSGFSALGYQFLWIRALATFLINTTYSFSLILFTFLFGLALGSFLISKLINKIKKEILFLSLIEYGIGLFSLFSLFLIYQFPQLIKLFSLNLMADFFLLLIFTFFAIAFLILPPTIFMGMTYALGIKILTKNIETLGLSAGYLQGFNTLGCLFGSLLTGFLLLPNFSTVGSVTFLCALNFLFATLLIFLTTKKIFYRLASLLAFLPLLFLFPFLNQPIVLPYEVRSFSKYLNILYYKELPSGTVSVVENPSKERRIFVNGTEVISTTYPGLKTVRLMGILPLLFHPQPETCLIIGYGMGVTTTILAQSPRVKSIEAIEICEGVVKGSEFFNDFNHQVYKNEKVKIIIDDGRAFLTKSKKKYDVISCDPTHPIFGSGNLYTQEFFLLAKSHLKEKGMMVLYLPFFSLTYDNLLAIMKTFQSVFPHTFLFRALSHGILVGFLSSEVKFDYFEAIKRLAELPNLDDLSAVNISLPEEIFATLFLDSLALAHLTKDAKSNTDDKPFIEFASARVAHNLRRTWIENLENLLPHIPSPSYLINKYVIIKPHSQEIFAQLTDYLLAEKYKLKGIILKTKGGNEKEEIAHYLYALKINPKDREAKMLLLLKMK</sequence>
<dbReference type="InterPro" id="IPR029063">
    <property type="entry name" value="SAM-dependent_MTases_sf"/>
</dbReference>
<reference evidence="8" key="1">
    <citation type="journal article" date="2020" name="mSystems">
        <title>Genome- and Community-Level Interaction Insights into Carbon Utilization and Element Cycling Functions of Hydrothermarchaeota in Hydrothermal Sediment.</title>
        <authorList>
            <person name="Zhou Z."/>
            <person name="Liu Y."/>
            <person name="Xu W."/>
            <person name="Pan J."/>
            <person name="Luo Z.H."/>
            <person name="Li M."/>
        </authorList>
    </citation>
    <scope>NUCLEOTIDE SEQUENCE [LARGE SCALE GENOMIC DNA]</scope>
    <source>
        <strain evidence="8">SpSt-697</strain>
    </source>
</reference>
<keyword evidence="2 4" id="KW-0808">Transferase</keyword>
<feature type="active site" description="Proton acceptor" evidence="4">
    <location>
        <position position="382"/>
    </location>
</feature>
<dbReference type="GO" id="GO:0008295">
    <property type="term" value="P:spermidine biosynthetic process"/>
    <property type="evidence" value="ECO:0007669"/>
    <property type="project" value="TreeGrafter"/>
</dbReference>